<dbReference type="AlphaFoldDB" id="A0A369KQQ5"/>
<keyword evidence="3" id="KW-1185">Reference proteome</keyword>
<reference evidence="2" key="1">
    <citation type="submission" date="2018-04" db="EMBL/GenBank/DDBJ databases">
        <title>Draft genome sequence of the Candidatus Spirobacillus cienkowskii, a pathogen of freshwater Daphnia species, reconstructed from hemolymph metagenomic reads.</title>
        <authorList>
            <person name="Bresciani L."/>
            <person name="Lemos L.N."/>
            <person name="Wale N."/>
            <person name="Lin J.Y."/>
            <person name="Fernandes G.R."/>
            <person name="Duffy M.A."/>
            <person name="Rodrigues J.M."/>
        </authorList>
    </citation>
    <scope>NUCLEOTIDE SEQUENCE [LARGE SCALE GENOMIC DNA]</scope>
    <source>
        <strain evidence="2">Binning01</strain>
    </source>
</reference>
<dbReference type="Proteomes" id="UP000253934">
    <property type="component" value="Unassembled WGS sequence"/>
</dbReference>
<proteinExistence type="predicted"/>
<gene>
    <name evidence="2" type="ORF">DCC88_02490</name>
</gene>
<feature type="chain" id="PRO_5016977850" evidence="1">
    <location>
        <begin position="26"/>
        <end position="210"/>
    </location>
</feature>
<sequence length="210" mass="24337">MYKSIFKIALTSLSICGFYFGNASANNNSQNFCQVLGQKLNNKYSNGSISTLTYFNYSLLGGTDYYQRTEYKFDYSDYSNSLEDCSYTNYGNGDERVKLRLTRVTPITIDQYNNPVHNLTFEIDMRSKKLVYYSGSSNYVNSWHVNSVSSQNCEEIITTSLITKYKNDFERENRVISSNFNNLIRHMVYTHVCNAHYFSLKNIFNDVIKG</sequence>
<name>A0A369KQQ5_9BACT</name>
<organism evidence="2 3">
    <name type="scientific">Spirobacillus cienkowskii</name>
    <dbReference type="NCBI Taxonomy" id="495820"/>
    <lineage>
        <taxon>Bacteria</taxon>
        <taxon>Pseudomonadati</taxon>
        <taxon>Bdellovibrionota</taxon>
        <taxon>Oligoflexia</taxon>
        <taxon>Silvanigrellales</taxon>
        <taxon>Spirobacillus</taxon>
    </lineage>
</organism>
<evidence type="ECO:0000313" key="2">
    <source>
        <dbReference type="EMBL" id="RDB36941.1"/>
    </source>
</evidence>
<evidence type="ECO:0000313" key="3">
    <source>
        <dbReference type="Proteomes" id="UP000253934"/>
    </source>
</evidence>
<comment type="caution">
    <text evidence="2">The sequence shown here is derived from an EMBL/GenBank/DDBJ whole genome shotgun (WGS) entry which is preliminary data.</text>
</comment>
<feature type="signal peptide" evidence="1">
    <location>
        <begin position="1"/>
        <end position="25"/>
    </location>
</feature>
<keyword evidence="1" id="KW-0732">Signal</keyword>
<accession>A0A369KQQ5</accession>
<dbReference type="EMBL" id="QOVW01000016">
    <property type="protein sequence ID" value="RDB36941.1"/>
    <property type="molecule type" value="Genomic_DNA"/>
</dbReference>
<evidence type="ECO:0000256" key="1">
    <source>
        <dbReference type="SAM" id="SignalP"/>
    </source>
</evidence>
<protein>
    <submittedName>
        <fullName evidence="2">Uncharacterized protein</fullName>
    </submittedName>
</protein>